<accession>A0A2P1PNP6</accession>
<gene>
    <name evidence="1" type="ORF">C7S18_04210</name>
</gene>
<protein>
    <submittedName>
        <fullName evidence="1">Uncharacterized protein</fullName>
    </submittedName>
</protein>
<reference evidence="1 2" key="2">
    <citation type="submission" date="2018-03" db="EMBL/GenBank/DDBJ databases">
        <authorList>
            <person name="Keele B.F."/>
        </authorList>
    </citation>
    <scope>NUCLEOTIDE SEQUENCE [LARGE SCALE GENOMIC DNA]</scope>
    <source>
        <strain evidence="1 2">D13</strain>
    </source>
</reference>
<dbReference type="KEGG" id="xba:C7S18_04210"/>
<reference evidence="1 2" key="1">
    <citation type="submission" date="2018-03" db="EMBL/GenBank/DDBJ databases">
        <title>Ahniella affigens gen. nov., sp. nov., a gammaproteobacterium isolated from sandy soil near a stream.</title>
        <authorList>
            <person name="Ko Y."/>
            <person name="Kim J.-H."/>
        </authorList>
    </citation>
    <scope>NUCLEOTIDE SEQUENCE [LARGE SCALE GENOMIC DNA]</scope>
    <source>
        <strain evidence="1 2">D13</strain>
    </source>
</reference>
<name>A0A2P1PNP6_9GAMM</name>
<evidence type="ECO:0000313" key="2">
    <source>
        <dbReference type="Proteomes" id="UP000241074"/>
    </source>
</evidence>
<sequence length="308" mass="34652">MSDQLAELIEFARSHRAGMGYQPHGDALEALVRSFRCDATSRLFGFRVGTESVNEGILIPTDDERGFPLASEANECWDFIRGPHDADRALRLVATARAEYTRCTLADLLMRYREACIENDEAEAEWLLAKIESVDWLQADHVAMLPSQLLFGRERMQLDGNTSARVFKTWIEDSREIDKPVCENDWELYEALAIVFIDAAAANTPAALELLAHAAGARYYGAWDRSQASYNKSSTKKVGVATRTDNDVHRFSQLGLNQRHKKNRDMKARAIEMYKSGKYPGSKESAAEAIAGELGFEQPTVRKWLRNA</sequence>
<dbReference type="AlphaFoldDB" id="A0A2P1PNP6"/>
<proteinExistence type="predicted"/>
<dbReference type="Proteomes" id="UP000241074">
    <property type="component" value="Chromosome"/>
</dbReference>
<keyword evidence="2" id="KW-1185">Reference proteome</keyword>
<dbReference type="EMBL" id="CP027860">
    <property type="protein sequence ID" value="AVP96447.1"/>
    <property type="molecule type" value="Genomic_DNA"/>
</dbReference>
<organism evidence="1 2">
    <name type="scientific">Ahniella affigens</name>
    <dbReference type="NCBI Taxonomy" id="2021234"/>
    <lineage>
        <taxon>Bacteria</taxon>
        <taxon>Pseudomonadati</taxon>
        <taxon>Pseudomonadota</taxon>
        <taxon>Gammaproteobacteria</taxon>
        <taxon>Lysobacterales</taxon>
        <taxon>Rhodanobacteraceae</taxon>
        <taxon>Ahniella</taxon>
    </lineage>
</organism>
<dbReference type="RefSeq" id="WP_106890376.1">
    <property type="nucleotide sequence ID" value="NZ_CP027860.1"/>
</dbReference>
<evidence type="ECO:0000313" key="1">
    <source>
        <dbReference type="EMBL" id="AVP96447.1"/>
    </source>
</evidence>